<dbReference type="Pfam" id="PF03009">
    <property type="entry name" value="GDPD"/>
    <property type="match status" value="1"/>
</dbReference>
<dbReference type="InterPro" id="IPR030395">
    <property type="entry name" value="GP_PDE_dom"/>
</dbReference>
<dbReference type="GO" id="GO:0005886">
    <property type="term" value="C:plasma membrane"/>
    <property type="evidence" value="ECO:0007669"/>
    <property type="project" value="TreeGrafter"/>
</dbReference>
<comment type="caution">
    <text evidence="2">The sequence shown here is derived from an EMBL/GenBank/DDBJ whole genome shotgun (WGS) entry which is preliminary data.</text>
</comment>
<protein>
    <recommendedName>
        <fullName evidence="1">GP-PDE domain-containing protein</fullName>
    </recommendedName>
</protein>
<reference evidence="3" key="1">
    <citation type="submission" date="2018-05" db="EMBL/GenBank/DDBJ databases">
        <authorList>
            <person name="Liu B.-T."/>
        </authorList>
    </citation>
    <scope>NUCLEOTIDE SEQUENCE [LARGE SCALE GENOMIC DNA]</scope>
    <source>
        <strain evidence="3">WD6-1</strain>
    </source>
</reference>
<dbReference type="AlphaFoldDB" id="A0A2U2BWF9"/>
<dbReference type="Gene3D" id="3.20.20.190">
    <property type="entry name" value="Phosphatidylinositol (PI) phosphodiesterase"/>
    <property type="match status" value="1"/>
</dbReference>
<evidence type="ECO:0000313" key="2">
    <source>
        <dbReference type="EMBL" id="PWE18356.1"/>
    </source>
</evidence>
<accession>A0A2U2BWF9</accession>
<proteinExistence type="predicted"/>
<dbReference type="InterPro" id="IPR017946">
    <property type="entry name" value="PLC-like_Pdiesterase_TIM-brl"/>
</dbReference>
<gene>
    <name evidence="2" type="ORF">DDZ18_01755</name>
</gene>
<name>A0A2U2BWF9_9PROT</name>
<dbReference type="PROSITE" id="PS51257">
    <property type="entry name" value="PROKAR_LIPOPROTEIN"/>
    <property type="match status" value="1"/>
</dbReference>
<dbReference type="Proteomes" id="UP000245168">
    <property type="component" value="Unassembled WGS sequence"/>
</dbReference>
<dbReference type="GO" id="GO:0070291">
    <property type="term" value="P:N-acylethanolamine metabolic process"/>
    <property type="evidence" value="ECO:0007669"/>
    <property type="project" value="TreeGrafter"/>
</dbReference>
<dbReference type="EMBL" id="QEXV01000001">
    <property type="protein sequence ID" value="PWE18356.1"/>
    <property type="molecule type" value="Genomic_DNA"/>
</dbReference>
<dbReference type="SUPFAM" id="SSF51695">
    <property type="entry name" value="PLC-like phosphodiesterases"/>
    <property type="match status" value="1"/>
</dbReference>
<dbReference type="GO" id="GO:0008889">
    <property type="term" value="F:glycerophosphodiester phosphodiesterase activity"/>
    <property type="evidence" value="ECO:0007669"/>
    <property type="project" value="TreeGrafter"/>
</dbReference>
<dbReference type="PANTHER" id="PTHR46320:SF1">
    <property type="entry name" value="GLYCEROPHOSPHODIESTER PHOSPHODIESTERASE 1"/>
    <property type="match status" value="1"/>
</dbReference>
<dbReference type="CDD" id="cd08566">
    <property type="entry name" value="GDPD_AtGDE_like"/>
    <property type="match status" value="1"/>
</dbReference>
<dbReference type="PANTHER" id="PTHR46320">
    <property type="entry name" value="GLYCEROPHOSPHODIESTER PHOSPHODIESTERASE 1"/>
    <property type="match status" value="1"/>
</dbReference>
<dbReference type="OrthoDB" id="1854250at2"/>
<evidence type="ECO:0000259" key="1">
    <source>
        <dbReference type="PROSITE" id="PS51704"/>
    </source>
</evidence>
<evidence type="ECO:0000313" key="3">
    <source>
        <dbReference type="Proteomes" id="UP000245168"/>
    </source>
</evidence>
<organism evidence="2 3">
    <name type="scientific">Marinicauda salina</name>
    <dbReference type="NCBI Taxonomy" id="2135793"/>
    <lineage>
        <taxon>Bacteria</taxon>
        <taxon>Pseudomonadati</taxon>
        <taxon>Pseudomonadota</taxon>
        <taxon>Alphaproteobacteria</taxon>
        <taxon>Maricaulales</taxon>
        <taxon>Maricaulaceae</taxon>
        <taxon>Marinicauda</taxon>
    </lineage>
</organism>
<dbReference type="GO" id="GO:0006580">
    <property type="term" value="P:ethanolamine metabolic process"/>
    <property type="evidence" value="ECO:0007669"/>
    <property type="project" value="TreeGrafter"/>
</dbReference>
<keyword evidence="3" id="KW-1185">Reference proteome</keyword>
<dbReference type="RefSeq" id="WP_109251631.1">
    <property type="nucleotide sequence ID" value="NZ_QEXV01000001.1"/>
</dbReference>
<dbReference type="GO" id="GO:0006644">
    <property type="term" value="P:phospholipid metabolic process"/>
    <property type="evidence" value="ECO:0007669"/>
    <property type="project" value="TreeGrafter"/>
</dbReference>
<feature type="domain" description="GP-PDE" evidence="1">
    <location>
        <begin position="57"/>
        <end position="313"/>
    </location>
</feature>
<dbReference type="PROSITE" id="PS51704">
    <property type="entry name" value="GP_PDE"/>
    <property type="match status" value="1"/>
</dbReference>
<sequence length="313" mass="32324">MSIPGARSVIVCGLVAALGACSPGESGAPADPPRAQPWLDGVDLAAFLDCAREQGATLVSAHRAGPRPGYAENAISTMLASARDGAVFVEIDVARTADGRLVLMHDDTLARTTTGEGRVAETDWSRIRTLLLTDETGAALEESPPLLADALAALDGVAIAQLDPKTDRIAEIVAAVIDAQAVDRVLVIAYSLDDAIALHRAAPELMLSVGLDSMRELERLQRAGVDLSRIVAWLGADGGDAVLDAALAERGVETSYADFGAERDGTINYRALSAAGGEILSIDGVEAAAGRLDARENARRVLAACPAAQPSAG</sequence>